<gene>
    <name evidence="3" type="primary">gp_16609</name>
</gene>
<dbReference type="GeneID" id="75692077"/>
<evidence type="ECO:0000313" key="4">
    <source>
        <dbReference type="Proteomes" id="UP000827562"/>
    </source>
</evidence>
<keyword evidence="2" id="KW-1133">Transmembrane helix</keyword>
<accession>A0AAE7RXQ5</accession>
<protein>
    <submittedName>
        <fullName evidence="3">Uncharacterized protein</fullName>
    </submittedName>
</protein>
<keyword evidence="4" id="KW-1185">Reference proteome</keyword>
<dbReference type="RefSeq" id="YP_010359410.1">
    <property type="nucleotide sequence ID" value="NC_062772.1"/>
</dbReference>
<feature type="transmembrane region" description="Helical" evidence="2">
    <location>
        <begin position="15"/>
        <end position="41"/>
    </location>
</feature>
<sequence>MKNFLIKAKNGICTAISWLFAIPSVLFLLISVFFGIIMHFFDKETYIKINRFFNYQADSSEKRLDDKIKELKELKKELSEMADKIEKEQL</sequence>
<reference evidence="3 4" key="1">
    <citation type="submission" date="2021-04" db="EMBL/GenBank/DDBJ databases">
        <authorList>
            <person name="Shkoporov A.N."/>
            <person name="Stockdale S.R."/>
            <person name="Guerin E."/>
            <person name="Ross R.P."/>
            <person name="Hill C."/>
        </authorList>
    </citation>
    <scope>NUCLEOTIDE SEQUENCE [LARGE SCALE GENOMIC DNA]</scope>
    <source>
        <strain evidence="4">cr77_1</strain>
    </source>
</reference>
<keyword evidence="2" id="KW-0472">Membrane</keyword>
<dbReference type="EMBL" id="MZ130482">
    <property type="protein sequence ID" value="QWM89838.1"/>
    <property type="molecule type" value="Genomic_DNA"/>
</dbReference>
<name>A0AAE7RXQ5_9CAUD</name>
<evidence type="ECO:0000313" key="3">
    <source>
        <dbReference type="EMBL" id="QWM89838.1"/>
    </source>
</evidence>
<proteinExistence type="predicted"/>
<organism evidence="3 4">
    <name type="scientific">uncultured phage cr77_1</name>
    <dbReference type="NCBI Taxonomy" id="2986410"/>
    <lineage>
        <taxon>Viruses</taxon>
        <taxon>Duplodnaviria</taxon>
        <taxon>Heunggongvirae</taxon>
        <taxon>Uroviricota</taxon>
        <taxon>Caudoviricetes</taxon>
        <taxon>Crassvirales</taxon>
        <taxon>Suoliviridae</taxon>
        <taxon>Boorivirinae</taxon>
        <taxon>Canhaevirus</taxon>
        <taxon>Canhaevirus faecalis</taxon>
    </lineage>
</organism>
<evidence type="ECO:0000256" key="2">
    <source>
        <dbReference type="SAM" id="Phobius"/>
    </source>
</evidence>
<evidence type="ECO:0000256" key="1">
    <source>
        <dbReference type="SAM" id="Coils"/>
    </source>
</evidence>
<dbReference type="KEGG" id="vg:75692077"/>
<feature type="coiled-coil region" evidence="1">
    <location>
        <begin position="57"/>
        <end position="88"/>
    </location>
</feature>
<keyword evidence="1" id="KW-0175">Coiled coil</keyword>
<dbReference type="Proteomes" id="UP000827562">
    <property type="component" value="Segment"/>
</dbReference>
<keyword evidence="2" id="KW-0812">Transmembrane</keyword>